<name>A0A1X9RTM8_9VIRU</name>
<sequence length="464" mass="52493">MSIIPVKKFLQRVAGDESRIFIDAIRAKDIYSDANAFNSKVLTAVKRFQSSIAIPASCTGESNVTQFNIFDEIELEAIKKASSEYSMLHLGAIIICVTCFFKLKKPINGRIVYFDPRFLDKNDACQAGFGFQLQTGSAYYLYRPNYPMSTHDPNMHRAARIKFEFDAINVVDNSHLFFIDFGVMYQLSNQSTAEKTTAADVGAQFQALFGSSGLPNPESFLENEDIINPPTVALIDVSVDQSFRKGGFFKGPPRSTRARRYHARSKKQGFESIPKVVGKNPEQQWERNLFRSNSCRSENHQFNPGQRFSIDKEFIDAFDQCNLQRRDSNLRHGFEHSGTELQRDKKGPWKLHLGEHDRSKRFIALDCEASCGGFRGSSSHSSNHPIRESKSSEEHYKELLSEDNVWEPCGDGDKRADGLSRRTSSYPETSDRESGSSNCTSPSRHVVVNFCHKCEGMGCSWCRR</sequence>
<reference evidence="2" key="1">
    <citation type="submission" date="2017-01" db="EMBL/GenBank/DDBJ databases">
        <title>Comparative analysis of Cherry virus A genomes assembled from deep sequencing data.</title>
        <authorList>
            <person name="Kesanakurti P."/>
            <person name="Belton M."/>
            <person name="Saeed H."/>
            <person name="Rast H."/>
            <person name="Boyes I."/>
            <person name="Rott M."/>
        </authorList>
    </citation>
    <scope>NUCLEOTIDE SEQUENCE</scope>
    <source>
        <strain evidence="2">1286 1A2/13C222_N8</strain>
    </source>
</reference>
<dbReference type="InterPro" id="IPR028919">
    <property type="entry name" value="Viral_movement"/>
</dbReference>
<proteinExistence type="predicted"/>
<organism evidence="2">
    <name type="scientific">Cherry virus A</name>
    <dbReference type="NCBI Taxonomy" id="42882"/>
    <lineage>
        <taxon>Viruses</taxon>
        <taxon>Riboviria</taxon>
        <taxon>Orthornavirae</taxon>
        <taxon>Kitrinoviricota</taxon>
        <taxon>Alsuviricetes</taxon>
        <taxon>Tymovirales</taxon>
        <taxon>Betaflexiviridae</taxon>
        <taxon>Trivirinae</taxon>
        <taxon>Capillovirus</taxon>
        <taxon>Capillovirus alphavii</taxon>
    </lineage>
</organism>
<dbReference type="InterPro" id="IPR001815">
    <property type="entry name" value="Trichovirus_mp"/>
</dbReference>
<evidence type="ECO:0000313" key="2">
    <source>
        <dbReference type="EMBL" id="ARQ83883.1"/>
    </source>
</evidence>
<dbReference type="EMBL" id="KY510859">
    <property type="protein sequence ID" value="ARQ83883.1"/>
    <property type="molecule type" value="Genomic_RNA"/>
</dbReference>
<dbReference type="GO" id="GO:0006508">
    <property type="term" value="P:proteolysis"/>
    <property type="evidence" value="ECO:0007669"/>
    <property type="project" value="InterPro"/>
</dbReference>
<feature type="region of interest" description="Disordered" evidence="1">
    <location>
        <begin position="374"/>
        <end position="394"/>
    </location>
</feature>
<dbReference type="GO" id="GO:0004252">
    <property type="term" value="F:serine-type endopeptidase activity"/>
    <property type="evidence" value="ECO:0007669"/>
    <property type="project" value="InterPro"/>
</dbReference>
<feature type="region of interest" description="Disordered" evidence="1">
    <location>
        <begin position="407"/>
        <end position="441"/>
    </location>
</feature>
<protein>
    <submittedName>
        <fullName evidence="2">Putative movement protein</fullName>
    </submittedName>
</protein>
<feature type="compositionally biased region" description="Basic and acidic residues" evidence="1">
    <location>
        <begin position="411"/>
        <end position="420"/>
    </location>
</feature>
<dbReference type="PRINTS" id="PR00995">
    <property type="entry name" value="CAPILLOPTASE"/>
</dbReference>
<accession>A0A1X9RTM8</accession>
<evidence type="ECO:0000256" key="1">
    <source>
        <dbReference type="SAM" id="MobiDB-lite"/>
    </source>
</evidence>
<dbReference type="Pfam" id="PF01107">
    <property type="entry name" value="MP"/>
    <property type="match status" value="1"/>
</dbReference>
<feature type="compositionally biased region" description="Basic and acidic residues" evidence="1">
    <location>
        <begin position="385"/>
        <end position="394"/>
    </location>
</feature>